<organism evidence="1 2">
    <name type="scientific">Streptomyces ipomoeae 91-03</name>
    <dbReference type="NCBI Taxonomy" id="698759"/>
    <lineage>
        <taxon>Bacteria</taxon>
        <taxon>Bacillati</taxon>
        <taxon>Actinomycetota</taxon>
        <taxon>Actinomycetes</taxon>
        <taxon>Kitasatosporales</taxon>
        <taxon>Streptomycetaceae</taxon>
        <taxon>Streptomyces</taxon>
    </lineage>
</organism>
<keyword evidence="2" id="KW-1185">Reference proteome</keyword>
<accession>L1KVX1</accession>
<dbReference type="AlphaFoldDB" id="L1KVX1"/>
<dbReference type="EMBL" id="AEJC01000357">
    <property type="protein sequence ID" value="EKX64689.1"/>
    <property type="molecule type" value="Genomic_DNA"/>
</dbReference>
<comment type="caution">
    <text evidence="1">The sequence shown here is derived from an EMBL/GenBank/DDBJ whole genome shotgun (WGS) entry which is preliminary data.</text>
</comment>
<protein>
    <submittedName>
        <fullName evidence="1">Uncharacterized protein</fullName>
    </submittedName>
</protein>
<reference evidence="1 2" key="1">
    <citation type="submission" date="2012-11" db="EMBL/GenBank/DDBJ databases">
        <authorList>
            <person name="Huguet-Tapia J.C."/>
            <person name="Durkin A.S."/>
            <person name="Pettis G.S."/>
            <person name="Badger J.H."/>
        </authorList>
    </citation>
    <scope>NUCLEOTIDE SEQUENCE [LARGE SCALE GENOMIC DNA]</scope>
    <source>
        <strain evidence="1 2">91-03</strain>
    </source>
</reference>
<sequence length="53" mass="5872">MPAPGRPGTRSGALWGAANSQPLRYGSADVSEEHGLTCGYRRWFGVLRRRRGR</sequence>
<dbReference type="PATRIC" id="fig|698759.3.peg.4673"/>
<evidence type="ECO:0000313" key="1">
    <source>
        <dbReference type="EMBL" id="EKX64689.1"/>
    </source>
</evidence>
<gene>
    <name evidence="1" type="ORF">STRIP9103_02645</name>
</gene>
<proteinExistence type="predicted"/>
<evidence type="ECO:0000313" key="2">
    <source>
        <dbReference type="Proteomes" id="UP000010411"/>
    </source>
</evidence>
<name>L1KVX1_9ACTN</name>
<dbReference type="Proteomes" id="UP000010411">
    <property type="component" value="Unassembled WGS sequence"/>
</dbReference>